<keyword evidence="2 3" id="KW-0732">Signal</keyword>
<reference evidence="5" key="1">
    <citation type="journal article" date="2019" name="Int. J. Syst. Evol. Microbiol.">
        <title>The Global Catalogue of Microorganisms (GCM) 10K type strain sequencing project: providing services to taxonomists for standard genome sequencing and annotation.</title>
        <authorList>
            <consortium name="The Broad Institute Genomics Platform"/>
            <consortium name="The Broad Institute Genome Sequencing Center for Infectious Disease"/>
            <person name="Wu L."/>
            <person name="Ma J."/>
        </authorList>
    </citation>
    <scope>NUCLEOTIDE SEQUENCE [LARGE SCALE GENOMIC DNA]</scope>
    <source>
        <strain evidence="5">CECT 7297</strain>
    </source>
</reference>
<keyword evidence="5" id="KW-1185">Reference proteome</keyword>
<sequence length="218" mass="24708" precursor="true">MNYLYALVLFISALVSFHVQAEVTLHLGEGVRIHAVDGKSYSNQELLSGRPRLTLDDGVHQIVVDYQVEVGRGNDDGVIDHSSAFVILFNAEDKALTLSAPPVSTRRELASFNDNPGWILHDDIGKDHEFHMDVLDISGFQLVRDYEEELSEFNKSQSKAALRRVNADISESEAVTESLPQVQSSNDQVMVRKMLRYWYMKADDQTKSEMKRWINSGY</sequence>
<protein>
    <recommendedName>
        <fullName evidence="3">UPF0319 protein ACFOZ5_16860</fullName>
    </recommendedName>
</protein>
<feature type="chain" id="PRO_5044942576" description="UPF0319 protein ACFOZ5_16860" evidence="3">
    <location>
        <begin position="22"/>
        <end position="218"/>
    </location>
</feature>
<dbReference type="HAMAP" id="MF_00789">
    <property type="entry name" value="UPF0319"/>
    <property type="match status" value="1"/>
</dbReference>
<accession>A0ABV8QLM7</accession>
<comment type="caution">
    <text evidence="4">The sequence shown here is derived from an EMBL/GenBank/DDBJ whole genome shotgun (WGS) entry which is preliminary data.</text>
</comment>
<dbReference type="RefSeq" id="WP_379889450.1">
    <property type="nucleotide sequence ID" value="NZ_JBHSDI010000060.1"/>
</dbReference>
<dbReference type="PANTHER" id="PTHR38108">
    <property type="entry name" value="UPF0319 PROTEIN YCCT"/>
    <property type="match status" value="1"/>
</dbReference>
<name>A0ABV8QLM7_9GAMM</name>
<evidence type="ECO:0000256" key="2">
    <source>
        <dbReference type="ARBA" id="ARBA00022729"/>
    </source>
</evidence>
<gene>
    <name evidence="4" type="ORF">ACFOZ5_16860</name>
</gene>
<dbReference type="PANTHER" id="PTHR38108:SF1">
    <property type="entry name" value="UPF0319 PROTEIN YCCT"/>
    <property type="match status" value="1"/>
</dbReference>
<evidence type="ECO:0000313" key="4">
    <source>
        <dbReference type="EMBL" id="MFC4260688.1"/>
    </source>
</evidence>
<organism evidence="4 5">
    <name type="scientific">Marinobacter lacisalsi</name>
    <dbReference type="NCBI Taxonomy" id="475979"/>
    <lineage>
        <taxon>Bacteria</taxon>
        <taxon>Pseudomonadati</taxon>
        <taxon>Pseudomonadota</taxon>
        <taxon>Gammaproteobacteria</taxon>
        <taxon>Pseudomonadales</taxon>
        <taxon>Marinobacteraceae</taxon>
        <taxon>Marinobacter</taxon>
    </lineage>
</organism>
<evidence type="ECO:0000256" key="1">
    <source>
        <dbReference type="ARBA" id="ARBA00008490"/>
    </source>
</evidence>
<dbReference type="EMBL" id="JBHSDI010000060">
    <property type="protein sequence ID" value="MFC4260688.1"/>
    <property type="molecule type" value="Genomic_DNA"/>
</dbReference>
<comment type="similarity">
    <text evidence="1 3">Belongs to the UPF0319 family.</text>
</comment>
<dbReference type="InterPro" id="IPR018635">
    <property type="entry name" value="UPF0319"/>
</dbReference>
<dbReference type="Pfam" id="PF09829">
    <property type="entry name" value="DUF2057"/>
    <property type="match status" value="1"/>
</dbReference>
<evidence type="ECO:0000313" key="5">
    <source>
        <dbReference type="Proteomes" id="UP001595798"/>
    </source>
</evidence>
<feature type="signal peptide" evidence="3">
    <location>
        <begin position="1"/>
        <end position="21"/>
    </location>
</feature>
<evidence type="ECO:0000256" key="3">
    <source>
        <dbReference type="HAMAP-Rule" id="MF_00789"/>
    </source>
</evidence>
<proteinExistence type="inferred from homology"/>
<dbReference type="Proteomes" id="UP001595798">
    <property type="component" value="Unassembled WGS sequence"/>
</dbReference>